<keyword evidence="2" id="KW-1185">Reference proteome</keyword>
<comment type="caution">
    <text evidence="1">The sequence shown here is derived from an EMBL/GenBank/DDBJ whole genome shotgun (WGS) entry which is preliminary data.</text>
</comment>
<evidence type="ECO:0000313" key="1">
    <source>
        <dbReference type="EMBL" id="MDV2477417.1"/>
    </source>
</evidence>
<proteinExistence type="predicted"/>
<dbReference type="EMBL" id="WBMO01000004">
    <property type="protein sequence ID" value="MDV2477417.1"/>
    <property type="molecule type" value="Genomic_DNA"/>
</dbReference>
<name>A0ABU3WTR8_9NOCA</name>
<reference evidence="1 2" key="1">
    <citation type="submission" date="2019-10" db="EMBL/GenBank/DDBJ databases">
        <title>Draft Genome Assembly of Rhodococcus zopfii DSM44189.</title>
        <authorList>
            <person name="Sutton J.M."/>
            <person name="Akob D.M."/>
            <person name="Bushman T.J."/>
        </authorList>
    </citation>
    <scope>NUCLEOTIDE SEQUENCE [LARGE SCALE GENOMIC DNA]</scope>
    <source>
        <strain evidence="1 2">DSM 44189</strain>
    </source>
</reference>
<organism evidence="1 2">
    <name type="scientific">Rhodococcus zopfii</name>
    <dbReference type="NCBI Taxonomy" id="43772"/>
    <lineage>
        <taxon>Bacteria</taxon>
        <taxon>Bacillati</taxon>
        <taxon>Actinomycetota</taxon>
        <taxon>Actinomycetes</taxon>
        <taxon>Mycobacteriales</taxon>
        <taxon>Nocardiaceae</taxon>
        <taxon>Rhodococcus</taxon>
    </lineage>
</organism>
<sequence>MKSKGTVTYTCGENYCVSRRLDLVDEYVTESILVRLEDPSLMGTIGASGSESAELYAQARVLQARLDAFVEDGIAGKVSSAAVGRAEKKLMPEIAALEAQARKAASSPIIGEMAGPDAREHWIVASVEQRREVVRALVRVEVLPVRGSRRRFNTDHLKTHLVALT</sequence>
<dbReference type="Proteomes" id="UP001275440">
    <property type="component" value="Unassembled WGS sequence"/>
</dbReference>
<evidence type="ECO:0000313" key="2">
    <source>
        <dbReference type="Proteomes" id="UP001275440"/>
    </source>
</evidence>
<accession>A0ABU3WTR8</accession>
<gene>
    <name evidence="1" type="ORF">F8M49_22205</name>
</gene>
<protein>
    <submittedName>
        <fullName evidence="1">Uncharacterized protein</fullName>
    </submittedName>
</protein>